<name>A0A6L9QVB3_9ACTN</name>
<comment type="caution">
    <text evidence="3">The sequence shown here is derived from an EMBL/GenBank/DDBJ whole genome shotgun (WGS) entry which is preliminary data.</text>
</comment>
<keyword evidence="2" id="KW-0732">Signal</keyword>
<organism evidence="3 4">
    <name type="scientific">Actinomadura bangladeshensis</name>
    <dbReference type="NCBI Taxonomy" id="453573"/>
    <lineage>
        <taxon>Bacteria</taxon>
        <taxon>Bacillati</taxon>
        <taxon>Actinomycetota</taxon>
        <taxon>Actinomycetes</taxon>
        <taxon>Streptosporangiales</taxon>
        <taxon>Thermomonosporaceae</taxon>
        <taxon>Actinomadura</taxon>
    </lineage>
</organism>
<evidence type="ECO:0000256" key="2">
    <source>
        <dbReference type="SAM" id="SignalP"/>
    </source>
</evidence>
<feature type="chain" id="PRO_5026674584" description="AttH domain-containing protein" evidence="2">
    <location>
        <begin position="28"/>
        <end position="360"/>
    </location>
</feature>
<sequence length="360" mass="38899">MVRPDTSRRHLAVLLALVLAVSLSAAAATRRPARADGDPGSWIPHTGITRSDLTQVPGKLAEPSDDGPHPGSTTEWWYAHVMDPATHRTFIAMLFTAPVPTALIFWYPEKGQKLVLPEPALDVKAADGPVVRSSAGDLVYDPARGYHLTWHGLFAKGDIWFDNAVPGVTGGPIRYDGGQTMYWSSPVATSRVTGWLQPPGSSRIDVTGWRGYHDHNWGRFSVVDQRYSGWEWGVSHEPDGTATLLGGVVKGDGTWQGVVGRATPRETYGCMATIKLSDWRVSGLFSYPDTTTLSCPSSLLATPGGLVGKRPGLNRSFQVVDPFILDAGLLALPESLGRTVPGSLGLIEHIRTLPPRLPRS</sequence>
<feature type="signal peptide" evidence="2">
    <location>
        <begin position="1"/>
        <end position="27"/>
    </location>
</feature>
<dbReference type="AlphaFoldDB" id="A0A6L9QVB3"/>
<gene>
    <name evidence="3" type="ORF">G3I70_42540</name>
</gene>
<dbReference type="SUPFAM" id="SSF159245">
    <property type="entry name" value="AttH-like"/>
    <property type="match status" value="1"/>
</dbReference>
<feature type="region of interest" description="Disordered" evidence="1">
    <location>
        <begin position="29"/>
        <end position="72"/>
    </location>
</feature>
<evidence type="ECO:0000313" key="3">
    <source>
        <dbReference type="EMBL" id="NEA29136.1"/>
    </source>
</evidence>
<dbReference type="Proteomes" id="UP000475532">
    <property type="component" value="Unassembled WGS sequence"/>
</dbReference>
<reference evidence="3 4" key="1">
    <citation type="submission" date="2020-01" db="EMBL/GenBank/DDBJ databases">
        <title>Insect and environment-associated Actinomycetes.</title>
        <authorList>
            <person name="Currrie C."/>
            <person name="Chevrette M."/>
            <person name="Carlson C."/>
            <person name="Stubbendieck R."/>
            <person name="Wendt-Pienkowski E."/>
        </authorList>
    </citation>
    <scope>NUCLEOTIDE SEQUENCE [LARGE SCALE GENOMIC DNA]</scope>
    <source>
        <strain evidence="3 4">SID10258</strain>
    </source>
</reference>
<evidence type="ECO:0008006" key="5">
    <source>
        <dbReference type="Google" id="ProtNLM"/>
    </source>
</evidence>
<accession>A0A6L9QVB3</accession>
<evidence type="ECO:0000256" key="1">
    <source>
        <dbReference type="SAM" id="MobiDB-lite"/>
    </source>
</evidence>
<protein>
    <recommendedName>
        <fullName evidence="5">AttH domain-containing protein</fullName>
    </recommendedName>
</protein>
<evidence type="ECO:0000313" key="4">
    <source>
        <dbReference type="Proteomes" id="UP000475532"/>
    </source>
</evidence>
<dbReference type="RefSeq" id="WP_163063864.1">
    <property type="nucleotide sequence ID" value="NZ_JAAGLI010001130.1"/>
</dbReference>
<proteinExistence type="predicted"/>
<dbReference type="EMBL" id="JAAGLI010001130">
    <property type="protein sequence ID" value="NEA29136.1"/>
    <property type="molecule type" value="Genomic_DNA"/>
</dbReference>